<gene>
    <name evidence="4" type="ORF">EV668_4770</name>
</gene>
<sequence>MPPELLPFAGGVCDPDDPRADRAESDLLSDAHKKAMTERFDERYGETDPRAVVAIWSAWYFTAVLPGILGLNLFADAEPDLRLDALRFIVADDHRVEAVRVQGGLRDLSVERGPARFEPLIRDHIAPFVELVARRGGVSRRVVWSNAGNTFDAFLRKCAPWAETRLAYHDARLLLASRTIAQDRNPLFEPIRMIDGRRVRRVCCMRFLVPEGRLCAACPLPPRRAAEVMARRAAQ</sequence>
<dbReference type="GO" id="GO:0051537">
    <property type="term" value="F:2 iron, 2 sulfur cluster binding"/>
    <property type="evidence" value="ECO:0007669"/>
    <property type="project" value="InterPro"/>
</dbReference>
<name>A0A4R7BIS4_9HYPH</name>
<dbReference type="GO" id="GO:0003824">
    <property type="term" value="F:catalytic activity"/>
    <property type="evidence" value="ECO:0007669"/>
    <property type="project" value="UniProtKB-ARBA"/>
</dbReference>
<feature type="region of interest" description="Disordered" evidence="1">
    <location>
        <begin position="1"/>
        <end position="22"/>
    </location>
</feature>
<dbReference type="PRINTS" id="PR01714">
    <property type="entry name" value="2FE2SRDCTASE"/>
</dbReference>
<organism evidence="4 5">
    <name type="scientific">Enterovirga rhinocerotis</name>
    <dbReference type="NCBI Taxonomy" id="1339210"/>
    <lineage>
        <taxon>Bacteria</taxon>
        <taxon>Pseudomonadati</taxon>
        <taxon>Pseudomonadota</taxon>
        <taxon>Alphaproteobacteria</taxon>
        <taxon>Hyphomicrobiales</taxon>
        <taxon>Methylobacteriaceae</taxon>
        <taxon>Enterovirga</taxon>
    </lineage>
</organism>
<evidence type="ECO:0000313" key="4">
    <source>
        <dbReference type="EMBL" id="TDR85224.1"/>
    </source>
</evidence>
<reference evidence="4 5" key="1">
    <citation type="submission" date="2019-03" db="EMBL/GenBank/DDBJ databases">
        <title>Genomic Encyclopedia of Type Strains, Phase IV (KMG-IV): sequencing the most valuable type-strain genomes for metagenomic binning, comparative biology and taxonomic classification.</title>
        <authorList>
            <person name="Goeker M."/>
        </authorList>
    </citation>
    <scope>NUCLEOTIDE SEQUENCE [LARGE SCALE GENOMIC DNA]</scope>
    <source>
        <strain evidence="4 5">DSM 25903</strain>
    </source>
</reference>
<evidence type="ECO:0000259" key="3">
    <source>
        <dbReference type="Pfam" id="PF11575"/>
    </source>
</evidence>
<dbReference type="InterPro" id="IPR024726">
    <property type="entry name" value="FhuF_C"/>
</dbReference>
<dbReference type="InterPro" id="IPR022770">
    <property type="entry name" value="IucA/IucC-like_C"/>
</dbReference>
<dbReference type="RefSeq" id="WP_166652612.1">
    <property type="nucleotide sequence ID" value="NZ_SNZR01000018.1"/>
</dbReference>
<dbReference type="Pfam" id="PF06276">
    <property type="entry name" value="FhuF"/>
    <property type="match status" value="1"/>
</dbReference>
<evidence type="ECO:0000256" key="1">
    <source>
        <dbReference type="SAM" id="MobiDB-lite"/>
    </source>
</evidence>
<proteinExistence type="predicted"/>
<dbReference type="EMBL" id="SNZR01000018">
    <property type="protein sequence ID" value="TDR85224.1"/>
    <property type="molecule type" value="Genomic_DNA"/>
</dbReference>
<feature type="domain" description="Aerobactin siderophore biosynthesis IucA/IucC-like C-terminal" evidence="2">
    <location>
        <begin position="55"/>
        <end position="196"/>
    </location>
</feature>
<protein>
    <submittedName>
        <fullName evidence="4">Ferric iron reductase protein FhuF</fullName>
    </submittedName>
</protein>
<feature type="domain" description="Ferric siderophore reductase C-terminal" evidence="3">
    <location>
        <begin position="200"/>
        <end position="220"/>
    </location>
</feature>
<dbReference type="AlphaFoldDB" id="A0A4R7BIS4"/>
<comment type="caution">
    <text evidence="4">The sequence shown here is derived from an EMBL/GenBank/DDBJ whole genome shotgun (WGS) entry which is preliminary data.</text>
</comment>
<dbReference type="Proteomes" id="UP000295122">
    <property type="component" value="Unassembled WGS sequence"/>
</dbReference>
<evidence type="ECO:0000259" key="2">
    <source>
        <dbReference type="Pfam" id="PF06276"/>
    </source>
</evidence>
<accession>A0A4R7BIS4</accession>
<keyword evidence="5" id="KW-1185">Reference proteome</keyword>
<evidence type="ECO:0000313" key="5">
    <source>
        <dbReference type="Proteomes" id="UP000295122"/>
    </source>
</evidence>
<dbReference type="NCBIfam" id="TIGR03951">
    <property type="entry name" value="Fe_III_red_FhuF"/>
    <property type="match status" value="1"/>
</dbReference>
<dbReference type="Pfam" id="PF11575">
    <property type="entry name" value="FhuF_C"/>
    <property type="match status" value="1"/>
</dbReference>
<dbReference type="InterPro" id="IPR008090">
    <property type="entry name" value="Fe_iron_reduct"/>
</dbReference>